<evidence type="ECO:0000256" key="5">
    <source>
        <dbReference type="SAM" id="MobiDB-lite"/>
    </source>
</evidence>
<dbReference type="InterPro" id="IPR011701">
    <property type="entry name" value="MFS"/>
</dbReference>
<evidence type="ECO:0000256" key="3">
    <source>
        <dbReference type="ARBA" id="ARBA00022989"/>
    </source>
</evidence>
<dbReference type="InterPro" id="IPR005829">
    <property type="entry name" value="Sugar_transporter_CS"/>
</dbReference>
<feature type="domain" description="Major facilitator superfamily (MFS) profile" evidence="7">
    <location>
        <begin position="35"/>
        <end position="419"/>
    </location>
</feature>
<dbReference type="EMBL" id="JBEZVI010000025">
    <property type="protein sequence ID" value="MEU3713453.1"/>
    <property type="molecule type" value="Genomic_DNA"/>
</dbReference>
<keyword evidence="3 6" id="KW-1133">Transmembrane helix</keyword>
<dbReference type="Proteomes" id="UP001550853">
    <property type="component" value="Unassembled WGS sequence"/>
</dbReference>
<evidence type="ECO:0000313" key="9">
    <source>
        <dbReference type="Proteomes" id="UP001550853"/>
    </source>
</evidence>
<feature type="compositionally biased region" description="Pro residues" evidence="5">
    <location>
        <begin position="1"/>
        <end position="13"/>
    </location>
</feature>
<feature type="transmembrane region" description="Helical" evidence="6">
    <location>
        <begin position="308"/>
        <end position="325"/>
    </location>
</feature>
<dbReference type="InterPro" id="IPR036259">
    <property type="entry name" value="MFS_trans_sf"/>
</dbReference>
<feature type="compositionally biased region" description="Low complexity" evidence="5">
    <location>
        <begin position="14"/>
        <end position="26"/>
    </location>
</feature>
<keyword evidence="4 6" id="KW-0472">Membrane</keyword>
<accession>A0ABV2Z626</accession>
<evidence type="ECO:0000256" key="4">
    <source>
        <dbReference type="ARBA" id="ARBA00023136"/>
    </source>
</evidence>
<evidence type="ECO:0000259" key="7">
    <source>
        <dbReference type="PROSITE" id="PS50850"/>
    </source>
</evidence>
<proteinExistence type="predicted"/>
<dbReference type="Pfam" id="PF07690">
    <property type="entry name" value="MFS_1"/>
    <property type="match status" value="1"/>
</dbReference>
<dbReference type="Gene3D" id="1.20.1250.20">
    <property type="entry name" value="MFS general substrate transporter like domains"/>
    <property type="match status" value="2"/>
</dbReference>
<name>A0ABV2Z626_9ACTN</name>
<dbReference type="RefSeq" id="WP_051739413.1">
    <property type="nucleotide sequence ID" value="NZ_JBEZVI010000025.1"/>
</dbReference>
<feature type="transmembrane region" description="Helical" evidence="6">
    <location>
        <begin position="278"/>
        <end position="296"/>
    </location>
</feature>
<feature type="transmembrane region" description="Helical" evidence="6">
    <location>
        <begin position="40"/>
        <end position="64"/>
    </location>
</feature>
<dbReference type="SUPFAM" id="SSF103473">
    <property type="entry name" value="MFS general substrate transporter"/>
    <property type="match status" value="1"/>
</dbReference>
<keyword evidence="9" id="KW-1185">Reference proteome</keyword>
<keyword evidence="2 6" id="KW-0812">Transmembrane</keyword>
<evidence type="ECO:0000256" key="1">
    <source>
        <dbReference type="ARBA" id="ARBA00004651"/>
    </source>
</evidence>
<evidence type="ECO:0000256" key="2">
    <source>
        <dbReference type="ARBA" id="ARBA00022692"/>
    </source>
</evidence>
<feature type="transmembrane region" description="Helical" evidence="6">
    <location>
        <begin position="185"/>
        <end position="204"/>
    </location>
</feature>
<reference evidence="8 9" key="1">
    <citation type="submission" date="2024-06" db="EMBL/GenBank/DDBJ databases">
        <title>The Natural Products Discovery Center: Release of the First 8490 Sequenced Strains for Exploring Actinobacteria Biosynthetic Diversity.</title>
        <authorList>
            <person name="Kalkreuter E."/>
            <person name="Kautsar S.A."/>
            <person name="Yang D."/>
            <person name="Bader C.D."/>
            <person name="Teijaro C.N."/>
            <person name="Fluegel L."/>
            <person name="Davis C.M."/>
            <person name="Simpson J.R."/>
            <person name="Lauterbach L."/>
            <person name="Steele A.D."/>
            <person name="Gui C."/>
            <person name="Meng S."/>
            <person name="Li G."/>
            <person name="Viehrig K."/>
            <person name="Ye F."/>
            <person name="Su P."/>
            <person name="Kiefer A.F."/>
            <person name="Nichols A."/>
            <person name="Cepeda A.J."/>
            <person name="Yan W."/>
            <person name="Fan B."/>
            <person name="Jiang Y."/>
            <person name="Adhikari A."/>
            <person name="Zheng C.-J."/>
            <person name="Schuster L."/>
            <person name="Cowan T.M."/>
            <person name="Smanski M.J."/>
            <person name="Chevrette M.G."/>
            <person name="De Carvalho L.P.S."/>
            <person name="Shen B."/>
        </authorList>
    </citation>
    <scope>NUCLEOTIDE SEQUENCE [LARGE SCALE GENOMIC DNA]</scope>
    <source>
        <strain evidence="8 9">NPDC033039</strain>
    </source>
</reference>
<feature type="region of interest" description="Disordered" evidence="5">
    <location>
        <begin position="1"/>
        <end position="26"/>
    </location>
</feature>
<feature type="transmembrane region" description="Helical" evidence="6">
    <location>
        <begin position="397"/>
        <end position="414"/>
    </location>
</feature>
<feature type="transmembrane region" description="Helical" evidence="6">
    <location>
        <begin position="101"/>
        <end position="120"/>
    </location>
</feature>
<dbReference type="PANTHER" id="PTHR23508">
    <property type="entry name" value="CARBOXYLIC ACID TRANSPORTER PROTEIN HOMOLOG"/>
    <property type="match status" value="1"/>
</dbReference>
<dbReference type="InterPro" id="IPR020846">
    <property type="entry name" value="MFS_dom"/>
</dbReference>
<comment type="subcellular location">
    <subcellularLocation>
        <location evidence="1">Cell membrane</location>
        <topology evidence="1">Multi-pass membrane protein</topology>
    </subcellularLocation>
</comment>
<dbReference type="PROSITE" id="PS00217">
    <property type="entry name" value="SUGAR_TRANSPORT_2"/>
    <property type="match status" value="1"/>
</dbReference>
<feature type="transmembrane region" description="Helical" evidence="6">
    <location>
        <begin position="240"/>
        <end position="258"/>
    </location>
</feature>
<feature type="transmembrane region" description="Helical" evidence="6">
    <location>
        <begin position="126"/>
        <end position="148"/>
    </location>
</feature>
<organism evidence="8 9">
    <name type="scientific">Streptomyces catenulae</name>
    <dbReference type="NCBI Taxonomy" id="66875"/>
    <lineage>
        <taxon>Bacteria</taxon>
        <taxon>Bacillati</taxon>
        <taxon>Actinomycetota</taxon>
        <taxon>Actinomycetes</taxon>
        <taxon>Kitasatosporales</taxon>
        <taxon>Streptomycetaceae</taxon>
        <taxon>Streptomyces</taxon>
    </lineage>
</organism>
<dbReference type="PANTHER" id="PTHR23508:SF10">
    <property type="entry name" value="CARBOXYLIC ACID TRANSPORTER PROTEIN HOMOLOG"/>
    <property type="match status" value="1"/>
</dbReference>
<feature type="transmembrane region" description="Helical" evidence="6">
    <location>
        <begin position="160"/>
        <end position="179"/>
    </location>
</feature>
<comment type="caution">
    <text evidence="8">The sequence shown here is derived from an EMBL/GenBank/DDBJ whole genome shotgun (WGS) entry which is preliminary data.</text>
</comment>
<feature type="transmembrane region" description="Helical" evidence="6">
    <location>
        <begin position="331"/>
        <end position="357"/>
    </location>
</feature>
<sequence>MPQYPAPSAPTPPSETTAADPAAPDPAADRYARKAVVASAVGYGLEGFDLLILSFALSAVTAGLQLTSTQAGSLTTLTLIGCVVGGLLFGMLSDRLGRIRVLSWSIVLFAVFTGATALAQDFPQLATFRFLAGMGIGGEFGIGMALAAEAFPRRKRARGTSYVGLGWQAGVLAAALVSAPVINAWGWRALFALGVVPALAAFLFRRTMREPTAFTASAERARPATAPLRSLVDTPAARRATLGVLVLTSVQNFGYYGLMTWLPSYLSQQFGYSLTKSGAWTAVTVLGMACGILAFGHLADRIGRRPTFWLFQAGAVVTVLAYATLTTPVALLVGGAVMGAFVNGMTGGYGALIAELYPTHARATAQNVLFNLGRGVGGFAPLLVALIAGSFGFQKAIGLLAVLYVLDMAAMFLIPERKGAALD</sequence>
<feature type="transmembrane region" description="Helical" evidence="6">
    <location>
        <begin position="70"/>
        <end position="89"/>
    </location>
</feature>
<feature type="transmembrane region" description="Helical" evidence="6">
    <location>
        <begin position="369"/>
        <end position="391"/>
    </location>
</feature>
<evidence type="ECO:0000256" key="6">
    <source>
        <dbReference type="SAM" id="Phobius"/>
    </source>
</evidence>
<dbReference type="PROSITE" id="PS50850">
    <property type="entry name" value="MFS"/>
    <property type="match status" value="1"/>
</dbReference>
<evidence type="ECO:0000313" key="8">
    <source>
        <dbReference type="EMBL" id="MEU3713453.1"/>
    </source>
</evidence>
<protein>
    <submittedName>
        <fullName evidence="8">MFS transporter</fullName>
    </submittedName>
</protein>
<gene>
    <name evidence="8" type="ORF">AB0E61_25565</name>
</gene>